<dbReference type="EMBL" id="QQAZ01000002">
    <property type="protein sequence ID" value="RDI54530.1"/>
    <property type="molecule type" value="Genomic_DNA"/>
</dbReference>
<comment type="subcellular location">
    <subcellularLocation>
        <location evidence="1">Cell membrane</location>
        <topology evidence="1">Single-pass membrane protein</topology>
    </subcellularLocation>
</comment>
<organism evidence="15 16">
    <name type="scientific">Nocardia mexicana</name>
    <dbReference type="NCBI Taxonomy" id="279262"/>
    <lineage>
        <taxon>Bacteria</taxon>
        <taxon>Bacillati</taxon>
        <taxon>Actinomycetota</taxon>
        <taxon>Actinomycetes</taxon>
        <taxon>Mycobacteriales</taxon>
        <taxon>Nocardiaceae</taxon>
        <taxon>Nocardia</taxon>
    </lineage>
</organism>
<reference evidence="15 16" key="1">
    <citation type="submission" date="2018-07" db="EMBL/GenBank/DDBJ databases">
        <title>Genomic Encyclopedia of Type Strains, Phase IV (KMG-IV): sequencing the most valuable type-strain genomes for metagenomic binning, comparative biology and taxonomic classification.</title>
        <authorList>
            <person name="Goeker M."/>
        </authorList>
    </citation>
    <scope>NUCLEOTIDE SEQUENCE [LARGE SCALE GENOMIC DNA]</scope>
    <source>
        <strain evidence="15 16">DSM 44952</strain>
    </source>
</reference>
<protein>
    <submittedName>
        <fullName evidence="15">Membrane-anchored mycosin MYCP</fullName>
    </submittedName>
</protein>
<evidence type="ECO:0000256" key="1">
    <source>
        <dbReference type="ARBA" id="ARBA00004162"/>
    </source>
</evidence>
<feature type="active site" description="Charge relay system" evidence="10">
    <location>
        <position position="336"/>
    </location>
</feature>
<gene>
    <name evidence="15" type="ORF">DFR68_102658</name>
</gene>
<feature type="active site" description="Charge relay system" evidence="10">
    <location>
        <position position="127"/>
    </location>
</feature>
<evidence type="ECO:0000256" key="4">
    <source>
        <dbReference type="ARBA" id="ARBA00022670"/>
    </source>
</evidence>
<keyword evidence="6 10" id="KW-0378">Hydrolase</keyword>
<feature type="chain" id="PRO_5017026041" evidence="13">
    <location>
        <begin position="26"/>
        <end position="451"/>
    </location>
</feature>
<dbReference type="GO" id="GO:0005886">
    <property type="term" value="C:plasma membrane"/>
    <property type="evidence" value="ECO:0007669"/>
    <property type="project" value="UniProtKB-SubCell"/>
</dbReference>
<feature type="domain" description="Peptidase S8/S53" evidence="14">
    <location>
        <begin position="86"/>
        <end position="383"/>
    </location>
</feature>
<keyword evidence="7 10" id="KW-0720">Serine protease</keyword>
<dbReference type="PANTHER" id="PTHR43806:SF11">
    <property type="entry name" value="CEREVISIN-RELATED"/>
    <property type="match status" value="1"/>
</dbReference>
<dbReference type="GO" id="GO:0004252">
    <property type="term" value="F:serine-type endopeptidase activity"/>
    <property type="evidence" value="ECO:0007669"/>
    <property type="project" value="UniProtKB-UniRule"/>
</dbReference>
<dbReference type="InterPro" id="IPR015500">
    <property type="entry name" value="Peptidase_S8_subtilisin-rel"/>
</dbReference>
<evidence type="ECO:0000313" key="16">
    <source>
        <dbReference type="Proteomes" id="UP000255355"/>
    </source>
</evidence>
<dbReference type="PRINTS" id="PR00723">
    <property type="entry name" value="SUBTILISIN"/>
</dbReference>
<evidence type="ECO:0000256" key="5">
    <source>
        <dbReference type="ARBA" id="ARBA00022692"/>
    </source>
</evidence>
<name>A0A370HCM0_9NOCA</name>
<dbReference type="PROSITE" id="PS00137">
    <property type="entry name" value="SUBTILASE_HIS"/>
    <property type="match status" value="1"/>
</dbReference>
<keyword evidence="8 12" id="KW-1133">Transmembrane helix</keyword>
<keyword evidence="5 12" id="KW-0812">Transmembrane</keyword>
<dbReference type="AlphaFoldDB" id="A0A370HCM0"/>
<dbReference type="InterPro" id="IPR000209">
    <property type="entry name" value="Peptidase_S8/S53_dom"/>
</dbReference>
<dbReference type="STRING" id="1210089.GCA_001613165_07435"/>
<comment type="similarity">
    <text evidence="2 10">Belongs to the peptidase S8 family.</text>
</comment>
<evidence type="ECO:0000256" key="6">
    <source>
        <dbReference type="ARBA" id="ARBA00022801"/>
    </source>
</evidence>
<dbReference type="InterPro" id="IPR022398">
    <property type="entry name" value="Peptidase_S8_His-AS"/>
</dbReference>
<evidence type="ECO:0000256" key="10">
    <source>
        <dbReference type="PROSITE-ProRule" id="PRU01240"/>
    </source>
</evidence>
<feature type="signal peptide" evidence="13">
    <location>
        <begin position="1"/>
        <end position="25"/>
    </location>
</feature>
<feature type="transmembrane region" description="Helical" evidence="12">
    <location>
        <begin position="423"/>
        <end position="441"/>
    </location>
</feature>
<dbReference type="InterPro" id="IPR050131">
    <property type="entry name" value="Peptidase_S8_subtilisin-like"/>
</dbReference>
<keyword evidence="4 10" id="KW-0645">Protease</keyword>
<dbReference type="RefSeq" id="WP_068031206.1">
    <property type="nucleotide sequence ID" value="NZ_QQAZ01000002.1"/>
</dbReference>
<dbReference type="GO" id="GO:0006508">
    <property type="term" value="P:proteolysis"/>
    <property type="evidence" value="ECO:0007669"/>
    <property type="project" value="UniProtKB-KW"/>
</dbReference>
<evidence type="ECO:0000256" key="3">
    <source>
        <dbReference type="ARBA" id="ARBA00022475"/>
    </source>
</evidence>
<sequence length="451" mass="44690">MGFGRGVAVALTTLVLATGAAPAMALEPPQVAVGAAPPDGAPGPEVPTKQDKGCLAVGVLPDSDLSQAPPPERALGLARARALSRGAGVTVAVIDTGVSPSARLPNLTGGGDYVSTGGDGLSDCDAHGTLVAGIIGAAPDQGDGFSGVAPDSQILSIRYRSGAFGPERPSSDQTQQMAIEIRTLARAITHAANLGAQVITVALPVCVPAGAGLDQSILSAAIGHAVHVRGALIVAGAGNTGSTGCEQNPPIDPSQSRDSRNWSEVKTISAPGWFAPEVLTVGFTTPNGAPMPDSLSGPWVSVAAPGTGIESVGPGGGGLINGIGEPGKLVPVGGASFAAAYVSGVAALLRSRFPNETPTEIGARLQAAAHAPARGIDNAVGAGVIDPAAALSYRTPPQPPVGLFRASELIMPVPDRPRDQRPAIIATAVILAAVVLGVGASRAKSVTGRRG</sequence>
<dbReference type="SUPFAM" id="SSF52743">
    <property type="entry name" value="Subtilisin-like"/>
    <property type="match status" value="1"/>
</dbReference>
<keyword evidence="16" id="KW-1185">Reference proteome</keyword>
<evidence type="ECO:0000256" key="12">
    <source>
        <dbReference type="SAM" id="Phobius"/>
    </source>
</evidence>
<evidence type="ECO:0000256" key="7">
    <source>
        <dbReference type="ARBA" id="ARBA00022825"/>
    </source>
</evidence>
<dbReference type="OrthoDB" id="9798386at2"/>
<dbReference type="InterPro" id="IPR036852">
    <property type="entry name" value="Peptidase_S8/S53_dom_sf"/>
</dbReference>
<dbReference type="Pfam" id="PF00082">
    <property type="entry name" value="Peptidase_S8"/>
    <property type="match status" value="1"/>
</dbReference>
<dbReference type="PROSITE" id="PS51892">
    <property type="entry name" value="SUBTILASE"/>
    <property type="match status" value="1"/>
</dbReference>
<comment type="caution">
    <text evidence="15">The sequence shown here is derived from an EMBL/GenBank/DDBJ whole genome shotgun (WGS) entry which is preliminary data.</text>
</comment>
<evidence type="ECO:0000313" key="15">
    <source>
        <dbReference type="EMBL" id="RDI54530.1"/>
    </source>
</evidence>
<accession>A0A370HCM0</accession>
<dbReference type="PANTHER" id="PTHR43806">
    <property type="entry name" value="PEPTIDASE S8"/>
    <property type="match status" value="1"/>
</dbReference>
<evidence type="ECO:0000256" key="9">
    <source>
        <dbReference type="ARBA" id="ARBA00023136"/>
    </source>
</evidence>
<feature type="active site" description="Charge relay system" evidence="10">
    <location>
        <position position="95"/>
    </location>
</feature>
<dbReference type="Proteomes" id="UP000255355">
    <property type="component" value="Unassembled WGS sequence"/>
</dbReference>
<evidence type="ECO:0000259" key="14">
    <source>
        <dbReference type="Pfam" id="PF00082"/>
    </source>
</evidence>
<dbReference type="Gene3D" id="3.40.50.200">
    <property type="entry name" value="Peptidase S8/S53 domain"/>
    <property type="match status" value="1"/>
</dbReference>
<dbReference type="InterPro" id="IPR023834">
    <property type="entry name" value="T7SS_pept_S8A_mycosin"/>
</dbReference>
<evidence type="ECO:0000256" key="13">
    <source>
        <dbReference type="SAM" id="SignalP"/>
    </source>
</evidence>
<evidence type="ECO:0000256" key="11">
    <source>
        <dbReference type="SAM" id="MobiDB-lite"/>
    </source>
</evidence>
<feature type="region of interest" description="Disordered" evidence="11">
    <location>
        <begin position="239"/>
        <end position="260"/>
    </location>
</feature>
<keyword evidence="13" id="KW-0732">Signal</keyword>
<keyword evidence="9 12" id="KW-0472">Membrane</keyword>
<evidence type="ECO:0000256" key="8">
    <source>
        <dbReference type="ARBA" id="ARBA00022989"/>
    </source>
</evidence>
<evidence type="ECO:0000256" key="2">
    <source>
        <dbReference type="ARBA" id="ARBA00011073"/>
    </source>
</evidence>
<proteinExistence type="inferred from homology"/>
<dbReference type="NCBIfam" id="TIGR03921">
    <property type="entry name" value="T7SS_mycosin"/>
    <property type="match status" value="1"/>
</dbReference>
<keyword evidence="3" id="KW-1003">Cell membrane</keyword>